<evidence type="ECO:0000256" key="2">
    <source>
        <dbReference type="SAM" id="Phobius"/>
    </source>
</evidence>
<evidence type="ECO:0008006" key="5">
    <source>
        <dbReference type="Google" id="ProtNLM"/>
    </source>
</evidence>
<dbReference type="EMBL" id="LBDA02000016">
    <property type="protein sequence ID" value="OIK28104.1"/>
    <property type="molecule type" value="Genomic_DNA"/>
</dbReference>
<comment type="caution">
    <text evidence="3">The sequence shown here is derived from an EMBL/GenBank/DDBJ whole genome shotgun (WGS) entry which is preliminary data.</text>
</comment>
<dbReference type="AlphaFoldDB" id="A0A1J4Q7P0"/>
<reference evidence="3" key="1">
    <citation type="submission" date="2016-10" db="EMBL/GenBank/DDBJ databases">
        <title>Genome sequence of Streptomyces malaysiense MUSC 136.</title>
        <authorList>
            <person name="Lee L.-H."/>
            <person name="Ser H.-L."/>
        </authorList>
    </citation>
    <scope>NUCLEOTIDE SEQUENCE [LARGE SCALE GENOMIC DNA]</scope>
    <source>
        <strain evidence="3">MUSC 136</strain>
    </source>
</reference>
<evidence type="ECO:0000256" key="1">
    <source>
        <dbReference type="SAM" id="MobiDB-lite"/>
    </source>
</evidence>
<keyword evidence="2" id="KW-0472">Membrane</keyword>
<accession>A0A1J4Q7P0</accession>
<name>A0A1J4Q7P0_9ACTN</name>
<evidence type="ECO:0000313" key="3">
    <source>
        <dbReference type="EMBL" id="OIK28104.1"/>
    </source>
</evidence>
<feature type="transmembrane region" description="Helical" evidence="2">
    <location>
        <begin position="147"/>
        <end position="167"/>
    </location>
</feature>
<dbReference type="PANTHER" id="PTHR42305:SF1">
    <property type="entry name" value="MEMBRANE PROTEIN RV1733C-RELATED"/>
    <property type="match status" value="1"/>
</dbReference>
<gene>
    <name evidence="3" type="ORF">VT52_008235</name>
</gene>
<sequence>MTPSRCEEFRTRLWRWRRSPLRRTSDVVEAWLLLAAWTLGVLGGAAAGTVAAAAADRGFEEDRSARRQVVAVLLGRVREAAPTHADVGDNAGATVRWTTPDGRPRTGRAAVPAHTPEGTRVPVWITSRGDLVPRPPDRSDALLRSSLIGAGAAMAVGGTVWGSARAVRALLDRRRMRQWALEWERADPRWGGRTA</sequence>
<keyword evidence="2" id="KW-0812">Transmembrane</keyword>
<protein>
    <recommendedName>
        <fullName evidence="5">Proline rich protein membrane protein</fullName>
    </recommendedName>
</protein>
<dbReference type="PANTHER" id="PTHR42305">
    <property type="entry name" value="MEMBRANE PROTEIN RV1733C-RELATED"/>
    <property type="match status" value="1"/>
</dbReference>
<proteinExistence type="predicted"/>
<organism evidence="3 4">
    <name type="scientific">Streptomyces malaysiense</name>
    <dbReference type="NCBI Taxonomy" id="1428626"/>
    <lineage>
        <taxon>Bacteria</taxon>
        <taxon>Bacillati</taxon>
        <taxon>Actinomycetota</taxon>
        <taxon>Actinomycetes</taxon>
        <taxon>Kitasatosporales</taxon>
        <taxon>Streptomycetaceae</taxon>
        <taxon>Streptomyces</taxon>
    </lineage>
</organism>
<keyword evidence="4" id="KW-1185">Reference proteome</keyword>
<feature type="region of interest" description="Disordered" evidence="1">
    <location>
        <begin position="86"/>
        <end position="110"/>
    </location>
</feature>
<dbReference type="Proteomes" id="UP000034838">
    <property type="component" value="Unassembled WGS sequence"/>
</dbReference>
<dbReference type="InterPro" id="IPR039708">
    <property type="entry name" value="MT1774/Rv1733c-like"/>
</dbReference>
<keyword evidence="2" id="KW-1133">Transmembrane helix</keyword>
<evidence type="ECO:0000313" key="4">
    <source>
        <dbReference type="Proteomes" id="UP000034838"/>
    </source>
</evidence>